<feature type="region of interest" description="Disordered" evidence="1">
    <location>
        <begin position="1"/>
        <end position="29"/>
    </location>
</feature>
<feature type="transmembrane region" description="Helical" evidence="2">
    <location>
        <begin position="235"/>
        <end position="254"/>
    </location>
</feature>
<reference evidence="3 4" key="1">
    <citation type="journal article" date="2013" name="Curr. Biol.">
        <title>The Genome of the Foraminiferan Reticulomyxa filosa.</title>
        <authorList>
            <person name="Glockner G."/>
            <person name="Hulsmann N."/>
            <person name="Schleicher M."/>
            <person name="Noegel A.A."/>
            <person name="Eichinger L."/>
            <person name="Gallinger C."/>
            <person name="Pawlowski J."/>
            <person name="Sierra R."/>
            <person name="Euteneuer U."/>
            <person name="Pillet L."/>
            <person name="Moustafa A."/>
            <person name="Platzer M."/>
            <person name="Groth M."/>
            <person name="Szafranski K."/>
            <person name="Schliwa M."/>
        </authorList>
    </citation>
    <scope>NUCLEOTIDE SEQUENCE [LARGE SCALE GENOMIC DNA]</scope>
</reference>
<name>X6MPQ7_RETFI</name>
<sequence length="256" mass="30466">KTEKQEALDKKRELEREKHQFIQDQSKKLEKDLRKRQTEKISLQKQLAQKEEELKKIQHDSEREKDKKKKQKLELEIQKAQVSATEAEIKHLQQTLQEVRRNSTDHSAECKRMQTELKPLQRSIDQLTVWHLWIVLYDFMCLLGCIVSSNKQTNKQINPFFFFKKKKKNDREKHISAREKALDEPPKKPKASKLKSDTSVSRQRKVDSGASSRNRPDAFSSVKPTWDPLFQYRTLFPFPWLSIILFFLLFLSLMTK</sequence>
<dbReference type="EMBL" id="ASPP01018660">
    <property type="protein sequence ID" value="ETO15978.1"/>
    <property type="molecule type" value="Genomic_DNA"/>
</dbReference>
<comment type="caution">
    <text evidence="3">The sequence shown here is derived from an EMBL/GenBank/DDBJ whole genome shotgun (WGS) entry which is preliminary data.</text>
</comment>
<feature type="compositionally biased region" description="Basic and acidic residues" evidence="1">
    <location>
        <begin position="52"/>
        <end position="65"/>
    </location>
</feature>
<keyword evidence="2" id="KW-0472">Membrane</keyword>
<proteinExistence type="predicted"/>
<accession>X6MPQ7</accession>
<feature type="region of interest" description="Disordered" evidence="1">
    <location>
        <begin position="52"/>
        <end position="71"/>
    </location>
</feature>
<feature type="non-terminal residue" evidence="3">
    <location>
        <position position="1"/>
    </location>
</feature>
<feature type="transmembrane region" description="Helical" evidence="2">
    <location>
        <begin position="127"/>
        <end position="149"/>
    </location>
</feature>
<evidence type="ECO:0000256" key="1">
    <source>
        <dbReference type="SAM" id="MobiDB-lite"/>
    </source>
</evidence>
<dbReference type="AlphaFoldDB" id="X6MPQ7"/>
<feature type="region of interest" description="Disordered" evidence="1">
    <location>
        <begin position="173"/>
        <end position="220"/>
    </location>
</feature>
<evidence type="ECO:0000313" key="3">
    <source>
        <dbReference type="EMBL" id="ETO15978.1"/>
    </source>
</evidence>
<protein>
    <submittedName>
        <fullName evidence="3">Uncharacterized protein</fullName>
    </submittedName>
</protein>
<keyword evidence="4" id="KW-1185">Reference proteome</keyword>
<evidence type="ECO:0000313" key="4">
    <source>
        <dbReference type="Proteomes" id="UP000023152"/>
    </source>
</evidence>
<dbReference type="Proteomes" id="UP000023152">
    <property type="component" value="Unassembled WGS sequence"/>
</dbReference>
<evidence type="ECO:0000256" key="2">
    <source>
        <dbReference type="SAM" id="Phobius"/>
    </source>
</evidence>
<gene>
    <name evidence="3" type="ORF">RFI_21384</name>
</gene>
<keyword evidence="2" id="KW-1133">Transmembrane helix</keyword>
<keyword evidence="2" id="KW-0812">Transmembrane</keyword>
<organism evidence="3 4">
    <name type="scientific">Reticulomyxa filosa</name>
    <dbReference type="NCBI Taxonomy" id="46433"/>
    <lineage>
        <taxon>Eukaryota</taxon>
        <taxon>Sar</taxon>
        <taxon>Rhizaria</taxon>
        <taxon>Retaria</taxon>
        <taxon>Foraminifera</taxon>
        <taxon>Monothalamids</taxon>
        <taxon>Reticulomyxidae</taxon>
        <taxon>Reticulomyxa</taxon>
    </lineage>
</organism>
<feature type="compositionally biased region" description="Basic and acidic residues" evidence="1">
    <location>
        <begin position="173"/>
        <end position="187"/>
    </location>
</feature>